<proteinExistence type="predicted"/>
<sequence length="64" mass="7393">MGRRSSRCQQERKQEQKWRKFPTEPVTSEAHPYPPTSESEEDVSRPTFSSEPRHSGAGSLYLEV</sequence>
<organism evidence="2 3">
    <name type="scientific">Colocasia esculenta</name>
    <name type="common">Wild taro</name>
    <name type="synonym">Arum esculentum</name>
    <dbReference type="NCBI Taxonomy" id="4460"/>
    <lineage>
        <taxon>Eukaryota</taxon>
        <taxon>Viridiplantae</taxon>
        <taxon>Streptophyta</taxon>
        <taxon>Embryophyta</taxon>
        <taxon>Tracheophyta</taxon>
        <taxon>Spermatophyta</taxon>
        <taxon>Magnoliopsida</taxon>
        <taxon>Liliopsida</taxon>
        <taxon>Araceae</taxon>
        <taxon>Aroideae</taxon>
        <taxon>Colocasieae</taxon>
        <taxon>Colocasia</taxon>
    </lineage>
</organism>
<dbReference type="EMBL" id="NMUH01000690">
    <property type="protein sequence ID" value="MQL83352.1"/>
    <property type="molecule type" value="Genomic_DNA"/>
</dbReference>
<protein>
    <submittedName>
        <fullName evidence="2">Uncharacterized protein</fullName>
    </submittedName>
</protein>
<name>A0A843UCD4_COLES</name>
<reference evidence="2" key="1">
    <citation type="submission" date="2017-07" db="EMBL/GenBank/DDBJ databases">
        <title>Taro Niue Genome Assembly and Annotation.</title>
        <authorList>
            <person name="Atibalentja N."/>
            <person name="Keating K."/>
            <person name="Fields C.J."/>
        </authorList>
    </citation>
    <scope>NUCLEOTIDE SEQUENCE</scope>
    <source>
        <strain evidence="2">Niue_2</strain>
        <tissue evidence="2">Leaf</tissue>
    </source>
</reference>
<evidence type="ECO:0000313" key="2">
    <source>
        <dbReference type="EMBL" id="MQL83352.1"/>
    </source>
</evidence>
<comment type="caution">
    <text evidence="2">The sequence shown here is derived from an EMBL/GenBank/DDBJ whole genome shotgun (WGS) entry which is preliminary data.</text>
</comment>
<dbReference type="Proteomes" id="UP000652761">
    <property type="component" value="Unassembled WGS sequence"/>
</dbReference>
<keyword evidence="3" id="KW-1185">Reference proteome</keyword>
<feature type="region of interest" description="Disordered" evidence="1">
    <location>
        <begin position="1"/>
        <end position="64"/>
    </location>
</feature>
<evidence type="ECO:0000256" key="1">
    <source>
        <dbReference type="SAM" id="MobiDB-lite"/>
    </source>
</evidence>
<feature type="compositionally biased region" description="Basic and acidic residues" evidence="1">
    <location>
        <begin position="9"/>
        <end position="22"/>
    </location>
</feature>
<accession>A0A843UCD4</accession>
<dbReference type="AlphaFoldDB" id="A0A843UCD4"/>
<evidence type="ECO:0000313" key="3">
    <source>
        <dbReference type="Proteomes" id="UP000652761"/>
    </source>
</evidence>
<gene>
    <name evidence="2" type="ORF">Taro_015848</name>
</gene>